<keyword evidence="3" id="KW-1185">Reference proteome</keyword>
<dbReference type="Gene3D" id="3.20.20.80">
    <property type="entry name" value="Glycosidases"/>
    <property type="match status" value="1"/>
</dbReference>
<dbReference type="SUPFAM" id="SSF51445">
    <property type="entry name" value="(Trans)glycosidases"/>
    <property type="match status" value="1"/>
</dbReference>
<name>A0A073KBS8_9BACI</name>
<reference evidence="2 3" key="1">
    <citation type="submission" date="2014-06" db="EMBL/GenBank/DDBJ databases">
        <title>Draft genome sequence of Bacillus gaemokensis JCM 15801 (MCCC 1A00707).</title>
        <authorList>
            <person name="Lai Q."/>
            <person name="Liu Y."/>
            <person name="Shao Z."/>
        </authorList>
    </citation>
    <scope>NUCLEOTIDE SEQUENCE [LARGE SCALE GENOMIC DNA]</scope>
    <source>
        <strain evidence="2 3">JCM 15801</strain>
    </source>
</reference>
<dbReference type="eggNOG" id="COG3757">
    <property type="taxonomic scope" value="Bacteria"/>
</dbReference>
<dbReference type="STRING" id="574375.AZF08_15850"/>
<gene>
    <name evidence="2" type="ORF">BAGA_04700</name>
</gene>
<evidence type="ECO:0000313" key="3">
    <source>
        <dbReference type="Proteomes" id="UP000027778"/>
    </source>
</evidence>
<dbReference type="GO" id="GO:0016998">
    <property type="term" value="P:cell wall macromolecule catabolic process"/>
    <property type="evidence" value="ECO:0007669"/>
    <property type="project" value="InterPro"/>
</dbReference>
<dbReference type="Pfam" id="PF01183">
    <property type="entry name" value="Glyco_hydro_25"/>
    <property type="match status" value="1"/>
</dbReference>
<evidence type="ECO:0000313" key="2">
    <source>
        <dbReference type="EMBL" id="KEK24015.1"/>
    </source>
</evidence>
<dbReference type="GO" id="GO:0009253">
    <property type="term" value="P:peptidoglycan catabolic process"/>
    <property type="evidence" value="ECO:0007669"/>
    <property type="project" value="InterPro"/>
</dbReference>
<dbReference type="GO" id="GO:0016052">
    <property type="term" value="P:carbohydrate catabolic process"/>
    <property type="evidence" value="ECO:0007669"/>
    <property type="project" value="TreeGrafter"/>
</dbReference>
<dbReference type="PROSITE" id="PS51904">
    <property type="entry name" value="GLYCOSYL_HYDROL_F25_2"/>
    <property type="match status" value="1"/>
</dbReference>
<dbReference type="InterPro" id="IPR002053">
    <property type="entry name" value="Glyco_hydro_25"/>
</dbReference>
<dbReference type="RefSeq" id="WP_033674874.1">
    <property type="nucleotide sequence ID" value="NZ_JOTM01000010.1"/>
</dbReference>
<accession>A0A073KBS8</accession>
<comment type="similarity">
    <text evidence="1">Belongs to the glycosyl hydrolase 25 family.</text>
</comment>
<organism evidence="2 3">
    <name type="scientific">Bacillus gaemokensis</name>
    <dbReference type="NCBI Taxonomy" id="574375"/>
    <lineage>
        <taxon>Bacteria</taxon>
        <taxon>Bacillati</taxon>
        <taxon>Bacillota</taxon>
        <taxon>Bacilli</taxon>
        <taxon>Bacillales</taxon>
        <taxon>Bacillaceae</taxon>
        <taxon>Bacillus</taxon>
        <taxon>Bacillus cereus group</taxon>
    </lineage>
</organism>
<sequence>MEKHIIDISKWNGDINWDVAASQISLAICRVQYGSRTVDERYKSYVSNLEQRGVPHAAYAYGCYVSVKDAVVEAKDFMARTSPNAKFLVLDIEDGTLKSCGAEKLAEASQTFINTCKDAGWKVGLYVGHHLYNKYGLGGVQADFLWIPRYGGNEPAYACDIWQYTETGNIAGIGKVDLNYLYGNKPLSWFVSETTQSTESDGSKYVITGGLGLQACTEISQYLLERNWWAKMEFTTNGYAFVTTGGIYEPQLSEFRTWMDKKGWHYEVR</sequence>
<proteinExistence type="inferred from homology"/>
<dbReference type="GO" id="GO:0003796">
    <property type="term" value="F:lysozyme activity"/>
    <property type="evidence" value="ECO:0007669"/>
    <property type="project" value="InterPro"/>
</dbReference>
<dbReference type="OrthoDB" id="9802228at2"/>
<dbReference type="PANTHER" id="PTHR34135:SF1">
    <property type="entry name" value="GLYCOSYL HYDROLASE FAMILY 25"/>
    <property type="match status" value="1"/>
</dbReference>
<dbReference type="EMBL" id="JOTM01000010">
    <property type="protein sequence ID" value="KEK24015.1"/>
    <property type="molecule type" value="Genomic_DNA"/>
</dbReference>
<dbReference type="InterPro" id="IPR017853">
    <property type="entry name" value="GH"/>
</dbReference>
<comment type="caution">
    <text evidence="2">The sequence shown here is derived from an EMBL/GenBank/DDBJ whole genome shotgun (WGS) entry which is preliminary data.</text>
</comment>
<evidence type="ECO:0000256" key="1">
    <source>
        <dbReference type="ARBA" id="ARBA00010646"/>
    </source>
</evidence>
<protein>
    <submittedName>
        <fullName evidence="2">N-acetylmuramoyl-L-alanine amidase</fullName>
    </submittedName>
</protein>
<dbReference type="AlphaFoldDB" id="A0A073KBS8"/>
<dbReference type="Proteomes" id="UP000027778">
    <property type="component" value="Unassembled WGS sequence"/>
</dbReference>
<dbReference type="PANTHER" id="PTHR34135">
    <property type="entry name" value="LYSOZYME"/>
    <property type="match status" value="1"/>
</dbReference>